<evidence type="ECO:0000256" key="6">
    <source>
        <dbReference type="SAM" id="Phobius"/>
    </source>
</evidence>
<feature type="transmembrane region" description="Helical" evidence="6">
    <location>
        <begin position="314"/>
        <end position="335"/>
    </location>
</feature>
<dbReference type="AlphaFoldDB" id="A0A1M4W2Z4"/>
<dbReference type="PANTHER" id="PTHR43478:SF1">
    <property type="entry name" value="NA+_H+ ANTIPORTER NHAC-LIKE C-TERMINAL DOMAIN-CONTAINING PROTEIN"/>
    <property type="match status" value="1"/>
</dbReference>
<dbReference type="Pfam" id="PF03553">
    <property type="entry name" value="Na_H_antiporter"/>
    <property type="match status" value="1"/>
</dbReference>
<keyword evidence="5 6" id="KW-0472">Membrane</keyword>
<feature type="transmembrane region" description="Helical" evidence="6">
    <location>
        <begin position="103"/>
        <end position="121"/>
    </location>
</feature>
<dbReference type="GO" id="GO:0005886">
    <property type="term" value="C:plasma membrane"/>
    <property type="evidence" value="ECO:0007669"/>
    <property type="project" value="UniProtKB-SubCell"/>
</dbReference>
<dbReference type="PANTHER" id="PTHR43478">
    <property type="entry name" value="NA+/H+ ANTIPORTER-RELATED"/>
    <property type="match status" value="1"/>
</dbReference>
<dbReference type="InterPro" id="IPR018461">
    <property type="entry name" value="Na/H_Antiport_NhaC-like_C"/>
</dbReference>
<keyword evidence="3 6" id="KW-0812">Transmembrane</keyword>
<organism evidence="8 9">
    <name type="scientific">Tissierella praeacuta DSM 18095</name>
    <dbReference type="NCBI Taxonomy" id="1123404"/>
    <lineage>
        <taxon>Bacteria</taxon>
        <taxon>Bacillati</taxon>
        <taxon>Bacillota</taxon>
        <taxon>Tissierellia</taxon>
        <taxon>Tissierellales</taxon>
        <taxon>Tissierellaceae</taxon>
        <taxon>Tissierella</taxon>
    </lineage>
</organism>
<feature type="transmembrane region" description="Helical" evidence="6">
    <location>
        <begin position="285"/>
        <end position="302"/>
    </location>
</feature>
<feature type="transmembrane region" description="Helical" evidence="6">
    <location>
        <begin position="6"/>
        <end position="25"/>
    </location>
</feature>
<dbReference type="STRING" id="1123404.SAMN02745784_01691"/>
<evidence type="ECO:0000313" key="8">
    <source>
        <dbReference type="EMBL" id="SHE75598.1"/>
    </source>
</evidence>
<comment type="subcellular location">
    <subcellularLocation>
        <location evidence="1">Cell membrane</location>
        <topology evidence="1">Multi-pass membrane protein</topology>
    </subcellularLocation>
</comment>
<keyword evidence="2" id="KW-1003">Cell membrane</keyword>
<feature type="domain" description="Na+/H+ antiporter NhaC-like C-terminal" evidence="7">
    <location>
        <begin position="155"/>
        <end position="468"/>
    </location>
</feature>
<protein>
    <submittedName>
        <fullName evidence="8">Transporter, NhaC family (TC 2.A.35)</fullName>
    </submittedName>
</protein>
<name>A0A1M4W2Z4_9FIRM</name>
<evidence type="ECO:0000256" key="1">
    <source>
        <dbReference type="ARBA" id="ARBA00004651"/>
    </source>
</evidence>
<evidence type="ECO:0000256" key="4">
    <source>
        <dbReference type="ARBA" id="ARBA00022989"/>
    </source>
</evidence>
<feature type="transmembrane region" description="Helical" evidence="6">
    <location>
        <begin position="194"/>
        <end position="217"/>
    </location>
</feature>
<dbReference type="Proteomes" id="UP000184114">
    <property type="component" value="Unassembled WGS sequence"/>
</dbReference>
<evidence type="ECO:0000256" key="5">
    <source>
        <dbReference type="ARBA" id="ARBA00023136"/>
    </source>
</evidence>
<feature type="transmembrane region" description="Helical" evidence="6">
    <location>
        <begin position="355"/>
        <end position="375"/>
    </location>
</feature>
<evidence type="ECO:0000256" key="3">
    <source>
        <dbReference type="ARBA" id="ARBA00022692"/>
    </source>
</evidence>
<dbReference type="RefSeq" id="WP_072975381.1">
    <property type="nucleotide sequence ID" value="NZ_FQTY01000006.1"/>
</dbReference>
<keyword evidence="9" id="KW-1185">Reference proteome</keyword>
<feature type="transmembrane region" description="Helical" evidence="6">
    <location>
        <begin position="32"/>
        <end position="52"/>
    </location>
</feature>
<evidence type="ECO:0000256" key="2">
    <source>
        <dbReference type="ARBA" id="ARBA00022475"/>
    </source>
</evidence>
<evidence type="ECO:0000259" key="7">
    <source>
        <dbReference type="Pfam" id="PF03553"/>
    </source>
</evidence>
<dbReference type="EMBL" id="FQTY01000006">
    <property type="protein sequence ID" value="SHE75598.1"/>
    <property type="molecule type" value="Genomic_DNA"/>
</dbReference>
<feature type="transmembrane region" description="Helical" evidence="6">
    <location>
        <begin position="451"/>
        <end position="469"/>
    </location>
</feature>
<proteinExistence type="predicted"/>
<gene>
    <name evidence="8" type="ORF">SAMN02745784_01691</name>
</gene>
<accession>A0A1M4W2Z4</accession>
<dbReference type="GeneID" id="90994334"/>
<evidence type="ECO:0000313" key="9">
    <source>
        <dbReference type="Proteomes" id="UP000184114"/>
    </source>
</evidence>
<reference evidence="9" key="1">
    <citation type="submission" date="2016-11" db="EMBL/GenBank/DDBJ databases">
        <authorList>
            <person name="Varghese N."/>
            <person name="Submissions S."/>
        </authorList>
    </citation>
    <scope>NUCLEOTIDE SEQUENCE [LARGE SCALE GENOMIC DNA]</scope>
    <source>
        <strain evidence="9">DSM 18095</strain>
    </source>
</reference>
<feature type="transmembrane region" description="Helical" evidence="6">
    <location>
        <begin position="64"/>
        <end position="82"/>
    </location>
</feature>
<sequence length="470" mass="50252">MDPVTSYGVLSLLPAFTALILAFITREAVFSLLIGILVGIIVTGQNILFGFTGLAQSALGNADFIWVLSIEVFVGIMIAYFQKSGAIDVFSKTIEKFNVKARGAQVLAWLLGIFIFFSDYFSPLYVGTVMRNITDKAKVSREKLAYICDSTSAPVCTIIPFSSWGVYMAGLVVGIGGFTDNNIAMNAIVRMVPFNFYGILSVIMVGAIAFGIFPDYGPMKKAEKRARETGKVVGDEARPLLGKELSEIRPKEGIKPNIFINFFAPALIIISITLGTYIFTGSAKTLEGFVAAVSFQFITMLIQKMGTISELIETAVEGIKGIVSAVIILALAYSLNSISKELGTANYVISIASSWMTPALLLVFTFIISAFIAFFTGTSWGTYAIITPMVVPLAFNLTGGEITTLVYATLAAVMGGGCFGDHCSPLSDTTILSSLAAGADHIDHVKTQIPYALSVAGVSAVLYLVIGIML</sequence>
<keyword evidence="4 6" id="KW-1133">Transmembrane helix</keyword>
<feature type="transmembrane region" description="Helical" evidence="6">
    <location>
        <begin position="258"/>
        <end position="279"/>
    </location>
</feature>